<organism evidence="2 3">
    <name type="scientific">Mucor saturninus</name>
    <dbReference type="NCBI Taxonomy" id="64648"/>
    <lineage>
        <taxon>Eukaryota</taxon>
        <taxon>Fungi</taxon>
        <taxon>Fungi incertae sedis</taxon>
        <taxon>Mucoromycota</taxon>
        <taxon>Mucoromycotina</taxon>
        <taxon>Mucoromycetes</taxon>
        <taxon>Mucorales</taxon>
        <taxon>Mucorineae</taxon>
        <taxon>Mucoraceae</taxon>
        <taxon>Mucor</taxon>
    </lineage>
</organism>
<comment type="caution">
    <text evidence="2">The sequence shown here is derived from an EMBL/GenBank/DDBJ whole genome shotgun (WGS) entry which is preliminary data.</text>
</comment>
<evidence type="ECO:0000313" key="2">
    <source>
        <dbReference type="EMBL" id="KAG2202578.1"/>
    </source>
</evidence>
<feature type="region of interest" description="Disordered" evidence="1">
    <location>
        <begin position="1"/>
        <end position="31"/>
    </location>
</feature>
<dbReference type="EMBL" id="JAEPRD010000059">
    <property type="protein sequence ID" value="KAG2202578.1"/>
    <property type="molecule type" value="Genomic_DNA"/>
</dbReference>
<name>A0A8H7R1L5_9FUNG</name>
<dbReference type="Proteomes" id="UP000603453">
    <property type="component" value="Unassembled WGS sequence"/>
</dbReference>
<accession>A0A8H7R1L5</accession>
<gene>
    <name evidence="2" type="ORF">INT47_012572</name>
</gene>
<reference evidence="2" key="1">
    <citation type="submission" date="2020-12" db="EMBL/GenBank/DDBJ databases">
        <title>Metabolic potential, ecology and presence of endohyphal bacteria is reflected in genomic diversity of Mucoromycotina.</title>
        <authorList>
            <person name="Muszewska A."/>
            <person name="Okrasinska A."/>
            <person name="Steczkiewicz K."/>
            <person name="Drgas O."/>
            <person name="Orlowska M."/>
            <person name="Perlinska-Lenart U."/>
            <person name="Aleksandrzak-Piekarczyk T."/>
            <person name="Szatraj K."/>
            <person name="Zielenkiewicz U."/>
            <person name="Pilsyk S."/>
            <person name="Malc E."/>
            <person name="Mieczkowski P."/>
            <person name="Kruszewska J.S."/>
            <person name="Biernat P."/>
            <person name="Pawlowska J."/>
        </authorList>
    </citation>
    <scope>NUCLEOTIDE SEQUENCE</scope>
    <source>
        <strain evidence="2">WA0000017839</strain>
    </source>
</reference>
<evidence type="ECO:0000256" key="1">
    <source>
        <dbReference type="SAM" id="MobiDB-lite"/>
    </source>
</evidence>
<keyword evidence="3" id="KW-1185">Reference proteome</keyword>
<dbReference type="AlphaFoldDB" id="A0A8H7R1L5"/>
<evidence type="ECO:0000313" key="3">
    <source>
        <dbReference type="Proteomes" id="UP000603453"/>
    </source>
</evidence>
<proteinExistence type="predicted"/>
<protein>
    <submittedName>
        <fullName evidence="2">Uncharacterized protein</fullName>
    </submittedName>
</protein>
<sequence>MDSSAKLNELAESVQDQNNEDRVKEEQDIPMPIQMLPERRIQITVIHISKLCDTDGGITGYTVDIEILYVSMTDVEDVAKLDIAGT</sequence>